<evidence type="ECO:0000313" key="12">
    <source>
        <dbReference type="EMBL" id="MFC7581031.1"/>
    </source>
</evidence>
<dbReference type="NCBIfam" id="TIGR01297">
    <property type="entry name" value="CDF"/>
    <property type="match status" value="1"/>
</dbReference>
<feature type="region of interest" description="Disordered" evidence="8">
    <location>
        <begin position="1"/>
        <end position="51"/>
    </location>
</feature>
<dbReference type="PANTHER" id="PTHR11562:SF17">
    <property type="entry name" value="RE54080P-RELATED"/>
    <property type="match status" value="1"/>
</dbReference>
<feature type="domain" description="Cation efflux protein cytoplasmic" evidence="11">
    <location>
        <begin position="252"/>
        <end position="330"/>
    </location>
</feature>
<evidence type="ECO:0000256" key="6">
    <source>
        <dbReference type="ARBA" id="ARBA00023065"/>
    </source>
</evidence>
<keyword evidence="3" id="KW-0813">Transport</keyword>
<dbReference type="InterPro" id="IPR058533">
    <property type="entry name" value="Cation_efflux_TM"/>
</dbReference>
<evidence type="ECO:0000256" key="1">
    <source>
        <dbReference type="ARBA" id="ARBA00004141"/>
    </source>
</evidence>
<dbReference type="EMBL" id="JBHTEF010000001">
    <property type="protein sequence ID" value="MFC7581031.1"/>
    <property type="molecule type" value="Genomic_DNA"/>
</dbReference>
<dbReference type="SUPFAM" id="SSF160240">
    <property type="entry name" value="Cation efflux protein cytoplasmic domain-like"/>
    <property type="match status" value="1"/>
</dbReference>
<feature type="domain" description="Cation efflux protein transmembrane" evidence="10">
    <location>
        <begin position="58"/>
        <end position="248"/>
    </location>
</feature>
<gene>
    <name evidence="12" type="ORF">ACFQWG_07455</name>
</gene>
<keyword evidence="4 9" id="KW-0812">Transmembrane</keyword>
<keyword evidence="13" id="KW-1185">Reference proteome</keyword>
<sequence length="342" mass="35249">MTEKEPPTGRITHCGPGASGDGASGGGAPASAGPSHAPSHEDDGHSHSHGSSSRTRLALALLVTMSVLVAELVGAAVSGSLSLAADAGHMLVDSAGLVIALVAAHLMTRPRDDRHTWGWARSEVVAAALQAGMLAVICLMVAWEAVNRLLAPTPLEPVPMLVIGIVGLAANVVSLGILAGGRGESLNMRAAVLEVANDALGSVAVILASVLALATGWDGGDAVASLFIAALMAPRAFALLRRSLRILMEETPESLDLSQVRTHILALPAVRDVHDLHATTIATGVVSLTAHVTVDEDATEHECRDLVHTLQTCVATHFAVPVAHSTFQIDSPGHRDHEVLAH</sequence>
<comment type="similarity">
    <text evidence="2">Belongs to the cation diffusion facilitator (CDF) transporter (TC 2.A.4) family. SLC30A subfamily.</text>
</comment>
<dbReference type="InterPro" id="IPR002524">
    <property type="entry name" value="Cation_efflux"/>
</dbReference>
<protein>
    <submittedName>
        <fullName evidence="12">Cation diffusion facilitator family transporter</fullName>
    </submittedName>
</protein>
<dbReference type="Gene3D" id="1.20.1510.10">
    <property type="entry name" value="Cation efflux protein transmembrane domain"/>
    <property type="match status" value="1"/>
</dbReference>
<evidence type="ECO:0000256" key="9">
    <source>
        <dbReference type="SAM" id="Phobius"/>
    </source>
</evidence>
<accession>A0ABW2SMG6</accession>
<feature type="transmembrane region" description="Helical" evidence="9">
    <location>
        <begin position="124"/>
        <end position="146"/>
    </location>
</feature>
<dbReference type="RefSeq" id="WP_380973835.1">
    <property type="nucleotide sequence ID" value="NZ_JBHTEF010000001.1"/>
</dbReference>
<keyword evidence="7 9" id="KW-0472">Membrane</keyword>
<keyword evidence="5 9" id="KW-1133">Transmembrane helix</keyword>
<comment type="subcellular location">
    <subcellularLocation>
        <location evidence="1">Membrane</location>
        <topology evidence="1">Multi-pass membrane protein</topology>
    </subcellularLocation>
</comment>
<feature type="transmembrane region" description="Helical" evidence="9">
    <location>
        <begin position="87"/>
        <end position="104"/>
    </location>
</feature>
<dbReference type="SUPFAM" id="SSF161111">
    <property type="entry name" value="Cation efflux protein transmembrane domain-like"/>
    <property type="match status" value="1"/>
</dbReference>
<feature type="transmembrane region" description="Helical" evidence="9">
    <location>
        <begin position="223"/>
        <end position="240"/>
    </location>
</feature>
<dbReference type="InterPro" id="IPR027470">
    <property type="entry name" value="Cation_efflux_CTD"/>
</dbReference>
<dbReference type="PANTHER" id="PTHR11562">
    <property type="entry name" value="CATION EFFLUX PROTEIN/ ZINC TRANSPORTER"/>
    <property type="match status" value="1"/>
</dbReference>
<feature type="transmembrane region" description="Helical" evidence="9">
    <location>
        <begin position="158"/>
        <end position="178"/>
    </location>
</feature>
<evidence type="ECO:0000256" key="7">
    <source>
        <dbReference type="ARBA" id="ARBA00023136"/>
    </source>
</evidence>
<dbReference type="InterPro" id="IPR050681">
    <property type="entry name" value="CDF/SLC30A"/>
</dbReference>
<feature type="compositionally biased region" description="Gly residues" evidence="8">
    <location>
        <begin position="17"/>
        <end position="28"/>
    </location>
</feature>
<name>A0ABW2SMG6_9ACTO</name>
<feature type="transmembrane region" description="Helical" evidence="9">
    <location>
        <begin position="199"/>
        <end position="217"/>
    </location>
</feature>
<reference evidence="13" key="1">
    <citation type="journal article" date="2019" name="Int. J. Syst. Evol. Microbiol.">
        <title>The Global Catalogue of Microorganisms (GCM) 10K type strain sequencing project: providing services to taxonomists for standard genome sequencing and annotation.</title>
        <authorList>
            <consortium name="The Broad Institute Genomics Platform"/>
            <consortium name="The Broad Institute Genome Sequencing Center for Infectious Disease"/>
            <person name="Wu L."/>
            <person name="Ma J."/>
        </authorList>
    </citation>
    <scope>NUCLEOTIDE SEQUENCE [LARGE SCALE GENOMIC DNA]</scope>
    <source>
        <strain evidence="13">CCUG 56698</strain>
    </source>
</reference>
<feature type="transmembrane region" description="Helical" evidence="9">
    <location>
        <begin position="57"/>
        <end position="81"/>
    </location>
</feature>
<dbReference type="Pfam" id="PF16916">
    <property type="entry name" value="ZT_dimer"/>
    <property type="match status" value="1"/>
</dbReference>
<evidence type="ECO:0000256" key="3">
    <source>
        <dbReference type="ARBA" id="ARBA00022448"/>
    </source>
</evidence>
<organism evidence="12 13">
    <name type="scientific">Schaalia naturae</name>
    <dbReference type="NCBI Taxonomy" id="635203"/>
    <lineage>
        <taxon>Bacteria</taxon>
        <taxon>Bacillati</taxon>
        <taxon>Actinomycetota</taxon>
        <taxon>Actinomycetes</taxon>
        <taxon>Actinomycetales</taxon>
        <taxon>Actinomycetaceae</taxon>
        <taxon>Schaalia</taxon>
    </lineage>
</organism>
<evidence type="ECO:0000313" key="13">
    <source>
        <dbReference type="Proteomes" id="UP001596527"/>
    </source>
</evidence>
<dbReference type="Pfam" id="PF01545">
    <property type="entry name" value="Cation_efflux"/>
    <property type="match status" value="1"/>
</dbReference>
<evidence type="ECO:0000256" key="8">
    <source>
        <dbReference type="SAM" id="MobiDB-lite"/>
    </source>
</evidence>
<evidence type="ECO:0000256" key="4">
    <source>
        <dbReference type="ARBA" id="ARBA00022692"/>
    </source>
</evidence>
<evidence type="ECO:0000259" key="10">
    <source>
        <dbReference type="Pfam" id="PF01545"/>
    </source>
</evidence>
<evidence type="ECO:0000256" key="2">
    <source>
        <dbReference type="ARBA" id="ARBA00008873"/>
    </source>
</evidence>
<evidence type="ECO:0000256" key="5">
    <source>
        <dbReference type="ARBA" id="ARBA00022989"/>
    </source>
</evidence>
<dbReference type="InterPro" id="IPR027469">
    <property type="entry name" value="Cation_efflux_TMD_sf"/>
</dbReference>
<dbReference type="Proteomes" id="UP001596527">
    <property type="component" value="Unassembled WGS sequence"/>
</dbReference>
<comment type="caution">
    <text evidence="12">The sequence shown here is derived from an EMBL/GenBank/DDBJ whole genome shotgun (WGS) entry which is preliminary data.</text>
</comment>
<proteinExistence type="inferred from homology"/>
<keyword evidence="6" id="KW-0406">Ion transport</keyword>
<dbReference type="InterPro" id="IPR036837">
    <property type="entry name" value="Cation_efflux_CTD_sf"/>
</dbReference>
<evidence type="ECO:0000259" key="11">
    <source>
        <dbReference type="Pfam" id="PF16916"/>
    </source>
</evidence>